<protein>
    <recommendedName>
        <fullName evidence="1">RNA-dependent RNA polymerase</fullName>
        <ecNumber evidence="1">2.7.7.48</ecNumber>
    </recommendedName>
</protein>
<organism evidence="4 5">
    <name type="scientific">Phialemonium thermophilum</name>
    <dbReference type="NCBI Taxonomy" id="223376"/>
    <lineage>
        <taxon>Eukaryota</taxon>
        <taxon>Fungi</taxon>
        <taxon>Dikarya</taxon>
        <taxon>Ascomycota</taxon>
        <taxon>Pezizomycotina</taxon>
        <taxon>Sordariomycetes</taxon>
        <taxon>Sordariomycetidae</taxon>
        <taxon>Cephalothecales</taxon>
        <taxon>Cephalothecaceae</taxon>
        <taxon>Phialemonium</taxon>
    </lineage>
</organism>
<accession>A0ABR3X925</accession>
<keyword evidence="1" id="KW-0694">RNA-binding</keyword>
<comment type="caution">
    <text evidence="4">The sequence shown here is derived from an EMBL/GenBank/DDBJ whole genome shotgun (WGS) entry which is preliminary data.</text>
</comment>
<dbReference type="PANTHER" id="PTHR23079:SF14">
    <property type="entry name" value="RNA-DEPENDENT RNA POLYMERASE"/>
    <property type="match status" value="1"/>
</dbReference>
<keyword evidence="5" id="KW-1185">Reference proteome</keyword>
<dbReference type="EMBL" id="JAZHXJ010000138">
    <property type="protein sequence ID" value="KAL1872438.1"/>
    <property type="molecule type" value="Genomic_DNA"/>
</dbReference>
<comment type="catalytic activity">
    <reaction evidence="1">
        <text>RNA(n) + a ribonucleoside 5'-triphosphate = RNA(n+1) + diphosphate</text>
        <dbReference type="Rhea" id="RHEA:21248"/>
        <dbReference type="Rhea" id="RHEA-COMP:14527"/>
        <dbReference type="Rhea" id="RHEA-COMP:17342"/>
        <dbReference type="ChEBI" id="CHEBI:33019"/>
        <dbReference type="ChEBI" id="CHEBI:61557"/>
        <dbReference type="ChEBI" id="CHEBI:140395"/>
        <dbReference type="EC" id="2.7.7.48"/>
    </reaction>
</comment>
<feature type="compositionally biased region" description="Basic and acidic residues" evidence="2">
    <location>
        <begin position="162"/>
        <end position="172"/>
    </location>
</feature>
<dbReference type="PANTHER" id="PTHR23079">
    <property type="entry name" value="RNA-DEPENDENT RNA POLYMERASE"/>
    <property type="match status" value="1"/>
</dbReference>
<dbReference type="Proteomes" id="UP001586593">
    <property type="component" value="Unassembled WGS sequence"/>
</dbReference>
<evidence type="ECO:0000313" key="4">
    <source>
        <dbReference type="EMBL" id="KAL1872438.1"/>
    </source>
</evidence>
<evidence type="ECO:0000256" key="2">
    <source>
        <dbReference type="SAM" id="MobiDB-lite"/>
    </source>
</evidence>
<keyword evidence="1" id="KW-0548">Nucleotidyltransferase</keyword>
<comment type="similarity">
    <text evidence="1">Belongs to the RdRP family.</text>
</comment>
<dbReference type="EC" id="2.7.7.48" evidence="1"/>
<evidence type="ECO:0000313" key="5">
    <source>
        <dbReference type="Proteomes" id="UP001586593"/>
    </source>
</evidence>
<keyword evidence="1" id="KW-0696">RNA-directed RNA polymerase</keyword>
<gene>
    <name evidence="4" type="ORF">VTK73DRAFT_1516</name>
</gene>
<proteinExistence type="inferred from homology"/>
<keyword evidence="1" id="KW-0808">Transferase</keyword>
<sequence length="1250" mass="141598">MPAGRPEPHTPKRLGDEAWKYVIAELNQEYNLGIVDVYDRTLTPARRQAISRNDKDFKRHNHICGQIHRLFYNDQDRLDNGLAAFKNDVRDAYRSWVPKPDAEPDTLPLARTYAARTSQEQCQLQELLLARLSSTPPPPHASPATLPTLPQQDSSSPGRTKRVSDGSETDRRSAKRWVLEGESQSAWTSAVDRVPFRQRLGIPLQRSFHSETTEAIGSSSKESVFSLPKDRSFDSQTTFSQDTLSPPSSSQIRALDDSFTSFMNRADKSALFEKKLQLVWPTFPDWLQDAPLAVAWEMTRIAVHCHVDLRDLPGMAYDARWSRPESLDHIWRSLARLPEFQGKSFPGKPAGKAWTAGLTNEFQDGYHSVVLSMSVHPNLAKDGPAFLVRMKPLALDKGCRLHRRFGADRFLEIDIESPSSWPKNLQMEKPAVIHWLTKIRHSILGRQWGAFYVDSGSRKRKHYGGHLFQHEQREVFEDRVHLFAEEGVGLGLSGRPALPVSRMLDWLLNFGGNEEQAFLKLFSRIQLGLSKTSPAMVFEKHQIRDRPSDILSPTGEVMNDGVGQMSLSVARRLRDHLGLSDIPCAVQGRLGSAKGMWIIDVTDNGTSDWIETYPSQRKWHCKADDPAQRTLEVHSIPSEVRSADLNEQFLPILENRARDKRRFREVISNKSVAKLQDVFERLRTCFEEPLELRLWLNEAAPSRQQRVLQGEVPFLGGLPETIEDSLAFLVDGGFHPLKLQYMYDQLWKIMSQKWDSIRDKFKITIGRSAHLKMVADFLGVLEEGEVHIGFSTKFQADEDFSATLLDDIDVLVARSPAHFVSDVQRVRAVFHPKLQALKDVVVFSTRGNVPLASMLSGGDYDGDIAWVCWDPDIVDNFVNAKVPTFPDLSEYVGKNTTTFGELAATCFGTREDAIAEMVQRSFDFNMEKSFLGVCTNFKERICYERNDVNDDVAIVLSTLLSSLVDQAKQGIIFTKDHWARLRTDRLNLRLTEPEQPAYKSKQRSCPGTRRQLTHILDYLKFSVVLPMIDDLNIELSRMKNHPQAELSHWDSDLASYDASFADIIGDRQLARPIRKNLEHDIEILYSEWRNATAASGGYSEKVKSLYHMWRAIEPRMGDGATVPSRIATLMDEKCLGSPDLSRWCLTKASVFFNKFYNKNPSFVWQIAGRQLQYIKATVAGTAGTTTGGPIPISSLMYAALKPDKLFVRQYVANLKDGSSVYFSEGPSSDEETDAYYDDDDDFFEGAHGDL</sequence>
<name>A0ABR3X925_9PEZI</name>
<evidence type="ECO:0000256" key="1">
    <source>
        <dbReference type="RuleBase" id="RU363098"/>
    </source>
</evidence>
<feature type="region of interest" description="Disordered" evidence="2">
    <location>
        <begin position="133"/>
        <end position="178"/>
    </location>
</feature>
<feature type="domain" description="RDRP core" evidence="3">
    <location>
        <begin position="389"/>
        <end position="1023"/>
    </location>
</feature>
<evidence type="ECO:0000259" key="3">
    <source>
        <dbReference type="Pfam" id="PF05183"/>
    </source>
</evidence>
<dbReference type="Gene3D" id="1.10.8.790">
    <property type="entry name" value="RNA-dependent RNA polymerase, slab domain, helical subdomain-like"/>
    <property type="match status" value="1"/>
</dbReference>
<reference evidence="4 5" key="1">
    <citation type="journal article" date="2024" name="Commun. Biol.">
        <title>Comparative genomic analysis of thermophilic fungi reveals convergent evolutionary adaptations and gene losses.</title>
        <authorList>
            <person name="Steindorff A.S."/>
            <person name="Aguilar-Pontes M.V."/>
            <person name="Robinson A.J."/>
            <person name="Andreopoulos B."/>
            <person name="LaButti K."/>
            <person name="Kuo A."/>
            <person name="Mondo S."/>
            <person name="Riley R."/>
            <person name="Otillar R."/>
            <person name="Haridas S."/>
            <person name="Lipzen A."/>
            <person name="Grimwood J."/>
            <person name="Schmutz J."/>
            <person name="Clum A."/>
            <person name="Reid I.D."/>
            <person name="Moisan M.C."/>
            <person name="Butler G."/>
            <person name="Nguyen T.T.M."/>
            <person name="Dewar K."/>
            <person name="Conant G."/>
            <person name="Drula E."/>
            <person name="Henrissat B."/>
            <person name="Hansel C."/>
            <person name="Singer S."/>
            <person name="Hutchinson M.I."/>
            <person name="de Vries R.P."/>
            <person name="Natvig D.O."/>
            <person name="Powell A.J."/>
            <person name="Tsang A."/>
            <person name="Grigoriev I.V."/>
        </authorList>
    </citation>
    <scope>NUCLEOTIDE SEQUENCE [LARGE SCALE GENOMIC DNA]</scope>
    <source>
        <strain evidence="4 5">ATCC 24622</strain>
    </source>
</reference>
<dbReference type="Pfam" id="PF05183">
    <property type="entry name" value="RdRP"/>
    <property type="match status" value="1"/>
</dbReference>
<dbReference type="InterPro" id="IPR057596">
    <property type="entry name" value="RDRP_core"/>
</dbReference>
<dbReference type="InterPro" id="IPR007855">
    <property type="entry name" value="RDRP"/>
</dbReference>